<protein>
    <submittedName>
        <fullName evidence="1">Uncharacterized protein</fullName>
    </submittedName>
</protein>
<name>A0AAV7WY64_PLEWA</name>
<sequence length="112" mass="12790">SEPETSTSSSCPEGSSQGFVHRLVTFRLDFKVKGPLSLSVIPAACIQLDFKDFASVTRTVIDHPWNNPTLGVHLIWNRREWNPLVMSFLLLPSTQWLQILFDPRNWLLSESH</sequence>
<feature type="non-terminal residue" evidence="1">
    <location>
        <position position="112"/>
    </location>
</feature>
<evidence type="ECO:0000313" key="1">
    <source>
        <dbReference type="EMBL" id="KAJ1217637.1"/>
    </source>
</evidence>
<comment type="caution">
    <text evidence="1">The sequence shown here is derived from an EMBL/GenBank/DDBJ whole genome shotgun (WGS) entry which is preliminary data.</text>
</comment>
<reference evidence="1" key="1">
    <citation type="journal article" date="2022" name="bioRxiv">
        <title>Sequencing and chromosome-scale assembly of the giantPleurodeles waltlgenome.</title>
        <authorList>
            <person name="Brown T."/>
            <person name="Elewa A."/>
            <person name="Iarovenko S."/>
            <person name="Subramanian E."/>
            <person name="Araus A.J."/>
            <person name="Petzold A."/>
            <person name="Susuki M."/>
            <person name="Suzuki K.-i.T."/>
            <person name="Hayashi T."/>
            <person name="Toyoda A."/>
            <person name="Oliveira C."/>
            <person name="Osipova E."/>
            <person name="Leigh N.D."/>
            <person name="Simon A."/>
            <person name="Yun M.H."/>
        </authorList>
    </citation>
    <scope>NUCLEOTIDE SEQUENCE</scope>
    <source>
        <strain evidence="1">20211129_DDA</strain>
        <tissue evidence="1">Liver</tissue>
    </source>
</reference>
<feature type="non-terminal residue" evidence="1">
    <location>
        <position position="1"/>
    </location>
</feature>
<dbReference type="EMBL" id="JANPWB010000001">
    <property type="protein sequence ID" value="KAJ1217637.1"/>
    <property type="molecule type" value="Genomic_DNA"/>
</dbReference>
<dbReference type="Proteomes" id="UP001066276">
    <property type="component" value="Chromosome 1_1"/>
</dbReference>
<organism evidence="1 2">
    <name type="scientific">Pleurodeles waltl</name>
    <name type="common">Iberian ribbed newt</name>
    <dbReference type="NCBI Taxonomy" id="8319"/>
    <lineage>
        <taxon>Eukaryota</taxon>
        <taxon>Metazoa</taxon>
        <taxon>Chordata</taxon>
        <taxon>Craniata</taxon>
        <taxon>Vertebrata</taxon>
        <taxon>Euteleostomi</taxon>
        <taxon>Amphibia</taxon>
        <taxon>Batrachia</taxon>
        <taxon>Caudata</taxon>
        <taxon>Salamandroidea</taxon>
        <taxon>Salamandridae</taxon>
        <taxon>Pleurodelinae</taxon>
        <taxon>Pleurodeles</taxon>
    </lineage>
</organism>
<gene>
    <name evidence="1" type="ORF">NDU88_005230</name>
</gene>
<keyword evidence="2" id="KW-1185">Reference proteome</keyword>
<dbReference type="AlphaFoldDB" id="A0AAV7WY64"/>
<accession>A0AAV7WY64</accession>
<evidence type="ECO:0000313" key="2">
    <source>
        <dbReference type="Proteomes" id="UP001066276"/>
    </source>
</evidence>
<proteinExistence type="predicted"/>